<protein>
    <submittedName>
        <fullName evidence="2">Uncharacterized protein</fullName>
    </submittedName>
</protein>
<feature type="compositionally biased region" description="Basic and acidic residues" evidence="1">
    <location>
        <begin position="73"/>
        <end position="82"/>
    </location>
</feature>
<name>A0A836CGS1_9STRA</name>
<keyword evidence="3" id="KW-1185">Reference proteome</keyword>
<comment type="caution">
    <text evidence="2">The sequence shown here is derived from an EMBL/GenBank/DDBJ whole genome shotgun (WGS) entry which is preliminary data.</text>
</comment>
<proteinExistence type="predicted"/>
<reference evidence="2" key="1">
    <citation type="submission" date="2021-02" db="EMBL/GenBank/DDBJ databases">
        <title>First Annotated Genome of the Yellow-green Alga Tribonema minus.</title>
        <authorList>
            <person name="Mahan K.M."/>
        </authorList>
    </citation>
    <scope>NUCLEOTIDE SEQUENCE</scope>
    <source>
        <strain evidence="2">UTEX B ZZ1240</strain>
    </source>
</reference>
<dbReference type="Proteomes" id="UP000664859">
    <property type="component" value="Unassembled WGS sequence"/>
</dbReference>
<gene>
    <name evidence="2" type="ORF">JKP88DRAFT_241386</name>
</gene>
<evidence type="ECO:0000313" key="3">
    <source>
        <dbReference type="Proteomes" id="UP000664859"/>
    </source>
</evidence>
<accession>A0A836CGS1</accession>
<feature type="region of interest" description="Disordered" evidence="1">
    <location>
        <begin position="45"/>
        <end position="83"/>
    </location>
</feature>
<organism evidence="2 3">
    <name type="scientific">Tribonema minus</name>
    <dbReference type="NCBI Taxonomy" id="303371"/>
    <lineage>
        <taxon>Eukaryota</taxon>
        <taxon>Sar</taxon>
        <taxon>Stramenopiles</taxon>
        <taxon>Ochrophyta</taxon>
        <taxon>PX clade</taxon>
        <taxon>Xanthophyceae</taxon>
        <taxon>Tribonematales</taxon>
        <taxon>Tribonemataceae</taxon>
        <taxon>Tribonema</taxon>
    </lineage>
</organism>
<feature type="compositionally biased region" description="Basic residues" evidence="1">
    <location>
        <begin position="53"/>
        <end position="66"/>
    </location>
</feature>
<dbReference type="AlphaFoldDB" id="A0A836CGS1"/>
<sequence>MALNLMLGAWRPENRVPTWWGEATGVLNVASSAASPGCTLKELKTGALPQRPPCRRQHARGHRQRKLQQQQQEKQEARREDQQTCLSISAQYMARGDDGGLSTLPASSIQGAKLQHRGDSIAADDASQDQYCSPPEAIADGSEVVWLPTGILRGTAFYNTRSHRATTAPTTPNHASASPSFTPTAAAELPAAAAPSALLRRPETAARMRARRTHAVAAAIGRAAAAADIFSVAHRAPAAPERKRAVALGFLARRAAAAAAAAAANAELCCCCCHAGSTAAVAAEPSALTYVSCATACTTEAATSVAPEGQASVRFNLKSQPPLPGPAAPVLRHAQRAAVAVADMPGAAVAAAVRHGPAAALAAQQRKAAAAAAAAAEAVPQAAAAAAVAAAHQGRLPQRPPERAGSARMRVISLSLKEQRQHVKTDRTEAAAARAHVGAELVQAEGEGALQSPLRLCT</sequence>
<evidence type="ECO:0000256" key="1">
    <source>
        <dbReference type="SAM" id="MobiDB-lite"/>
    </source>
</evidence>
<evidence type="ECO:0000313" key="2">
    <source>
        <dbReference type="EMBL" id="KAG5183206.1"/>
    </source>
</evidence>
<dbReference type="EMBL" id="JAFCMP010000223">
    <property type="protein sequence ID" value="KAG5183206.1"/>
    <property type="molecule type" value="Genomic_DNA"/>
</dbReference>